<evidence type="ECO:0000256" key="3">
    <source>
        <dbReference type="ARBA" id="ARBA00022840"/>
    </source>
</evidence>
<keyword evidence="9" id="KW-1185">Reference proteome</keyword>
<dbReference type="InterPro" id="IPR000719">
    <property type="entry name" value="Prot_kinase_dom"/>
</dbReference>
<dbReference type="Pfam" id="PF00498">
    <property type="entry name" value="FHA"/>
    <property type="match status" value="1"/>
</dbReference>
<dbReference type="InterPro" id="IPR000253">
    <property type="entry name" value="FHA_dom"/>
</dbReference>
<dbReference type="STRING" id="133381.A0A2T9Z308"/>
<dbReference type="PROSITE" id="PS00108">
    <property type="entry name" value="PROTEIN_KINASE_ST"/>
    <property type="match status" value="1"/>
</dbReference>
<sequence length="528" mass="58967">MLNTPNNNTAGVANPDELYEFTQPTQLIDENTQQLEDELENSQNNKLVGTLVTLNAYSTQHFNLYLNTPILIGRHRTCDIIVNSNYSSNKHCKIYATESTGIQKDIVFCEDLSTNGTLWNGTIIGKGNKVLLDITFLKKDRIFVKPSKEDGLNISSNYQITDQVLGSGTFAKVHLAIRKDTNEQVAVKIMDKKDNNHGSIGGGTNYIDEINLLKAFDHPNIVRVFEVQESEKQVYIFMPLISGGDLFDHITKSSSLSEQETKFITYQLLLALKYLHERGISHRDVKPENILLGSKETYSRVYLSDFGMARVVNEGSRMKTICGTFQYIAPEIINTGLKRPISGKIGYGLAVDCWSLGVVIYAMLSGMLPFHSPDGNDQALFAQILNGKLDLTPPVWNSISDHGKDFVQLFMVKDPNSRMTIKEAFNHPWMKPYLPDLAKLYARKVKAGDEKGAGKSKISEDNSRASQSSSSCAGSGSSPERHPDVTRKRTIDSIRSPTRKQNDRAQVNGIQNMSPPRTPNSARRRLIN</sequence>
<dbReference type="SMART" id="SM00240">
    <property type="entry name" value="FHA"/>
    <property type="match status" value="1"/>
</dbReference>
<dbReference type="InterPro" id="IPR008984">
    <property type="entry name" value="SMAD_FHA_dom_sf"/>
</dbReference>
<dbReference type="Gene3D" id="1.10.510.10">
    <property type="entry name" value="Transferase(Phosphotransferase) domain 1"/>
    <property type="match status" value="1"/>
</dbReference>
<evidence type="ECO:0000259" key="6">
    <source>
        <dbReference type="PROSITE" id="PS50006"/>
    </source>
</evidence>
<dbReference type="SMART" id="SM00220">
    <property type="entry name" value="S_TKc"/>
    <property type="match status" value="1"/>
</dbReference>
<accession>A0A2T9Z308</accession>
<feature type="compositionally biased region" description="Basic and acidic residues" evidence="5">
    <location>
        <begin position="479"/>
        <end position="492"/>
    </location>
</feature>
<dbReference type="InterPro" id="IPR008271">
    <property type="entry name" value="Ser/Thr_kinase_AS"/>
</dbReference>
<name>A0A2T9Z308_9FUNG</name>
<evidence type="ECO:0000256" key="2">
    <source>
        <dbReference type="ARBA" id="ARBA00022741"/>
    </source>
</evidence>
<comment type="similarity">
    <text evidence="1">Belongs to the protein kinase superfamily. CAMK Ser/Thr protein kinase family. CHEK2 subfamily.</text>
</comment>
<evidence type="ECO:0000256" key="4">
    <source>
        <dbReference type="PROSITE-ProRule" id="PRU10141"/>
    </source>
</evidence>
<dbReference type="EMBL" id="MBFS01002325">
    <property type="protein sequence ID" value="PVU98985.1"/>
    <property type="molecule type" value="Genomic_DNA"/>
</dbReference>
<dbReference type="AlphaFoldDB" id="A0A2T9Z308"/>
<keyword evidence="2 4" id="KW-0547">Nucleotide-binding</keyword>
<dbReference type="Proteomes" id="UP000245609">
    <property type="component" value="Unassembled WGS sequence"/>
</dbReference>
<feature type="compositionally biased region" description="Low complexity" evidence="5">
    <location>
        <begin position="464"/>
        <end position="478"/>
    </location>
</feature>
<dbReference type="PANTHER" id="PTHR24347">
    <property type="entry name" value="SERINE/THREONINE-PROTEIN KINASE"/>
    <property type="match status" value="1"/>
</dbReference>
<dbReference type="InterPro" id="IPR017441">
    <property type="entry name" value="Protein_kinase_ATP_BS"/>
</dbReference>
<proteinExistence type="inferred from homology"/>
<dbReference type="Pfam" id="PF00069">
    <property type="entry name" value="Pkinase"/>
    <property type="match status" value="1"/>
</dbReference>
<dbReference type="InterPro" id="IPR011009">
    <property type="entry name" value="Kinase-like_dom_sf"/>
</dbReference>
<dbReference type="PROSITE" id="PS50011">
    <property type="entry name" value="PROTEIN_KINASE_DOM"/>
    <property type="match status" value="1"/>
</dbReference>
<gene>
    <name evidence="8" type="ORF">BB560_005571</name>
</gene>
<feature type="domain" description="Protein kinase" evidence="7">
    <location>
        <begin position="159"/>
        <end position="430"/>
    </location>
</feature>
<evidence type="ECO:0000313" key="9">
    <source>
        <dbReference type="Proteomes" id="UP000245609"/>
    </source>
</evidence>
<dbReference type="SUPFAM" id="SSF56112">
    <property type="entry name" value="Protein kinase-like (PK-like)"/>
    <property type="match status" value="1"/>
</dbReference>
<dbReference type="OrthoDB" id="40902at2759"/>
<dbReference type="Gene3D" id="3.30.200.20">
    <property type="entry name" value="Phosphorylase Kinase, domain 1"/>
    <property type="match status" value="1"/>
</dbReference>
<dbReference type="GO" id="GO:0004672">
    <property type="term" value="F:protein kinase activity"/>
    <property type="evidence" value="ECO:0007669"/>
    <property type="project" value="InterPro"/>
</dbReference>
<dbReference type="PROSITE" id="PS50006">
    <property type="entry name" value="FHA_DOMAIN"/>
    <property type="match status" value="1"/>
</dbReference>
<dbReference type="GO" id="GO:0005524">
    <property type="term" value="F:ATP binding"/>
    <property type="evidence" value="ECO:0007669"/>
    <property type="project" value="UniProtKB-UniRule"/>
</dbReference>
<dbReference type="SUPFAM" id="SSF49879">
    <property type="entry name" value="SMAD/FHA domain"/>
    <property type="match status" value="1"/>
</dbReference>
<evidence type="ECO:0000259" key="7">
    <source>
        <dbReference type="PROSITE" id="PS50011"/>
    </source>
</evidence>
<feature type="domain" description="FHA" evidence="6">
    <location>
        <begin position="70"/>
        <end position="124"/>
    </location>
</feature>
<keyword evidence="3 4" id="KW-0067">ATP-binding</keyword>
<dbReference type="PROSITE" id="PS00107">
    <property type="entry name" value="PROTEIN_KINASE_ATP"/>
    <property type="match status" value="1"/>
</dbReference>
<evidence type="ECO:0000313" key="8">
    <source>
        <dbReference type="EMBL" id="PVU98985.1"/>
    </source>
</evidence>
<feature type="compositionally biased region" description="Polar residues" evidence="5">
    <location>
        <begin position="504"/>
        <end position="521"/>
    </location>
</feature>
<evidence type="ECO:0000256" key="5">
    <source>
        <dbReference type="SAM" id="MobiDB-lite"/>
    </source>
</evidence>
<feature type="compositionally biased region" description="Basic and acidic residues" evidence="5">
    <location>
        <begin position="449"/>
        <end position="463"/>
    </location>
</feature>
<reference evidence="8 9" key="1">
    <citation type="journal article" date="2018" name="MBio">
        <title>Comparative Genomics Reveals the Core Gene Toolbox for the Fungus-Insect Symbiosis.</title>
        <authorList>
            <person name="Wang Y."/>
            <person name="Stata M."/>
            <person name="Wang W."/>
            <person name="Stajich J.E."/>
            <person name="White M.M."/>
            <person name="Moncalvo J.M."/>
        </authorList>
    </citation>
    <scope>NUCLEOTIDE SEQUENCE [LARGE SCALE GENOMIC DNA]</scope>
    <source>
        <strain evidence="8 9">SC-DP-2</strain>
    </source>
</reference>
<evidence type="ECO:0000256" key="1">
    <source>
        <dbReference type="ARBA" id="ARBA00005575"/>
    </source>
</evidence>
<organism evidence="8 9">
    <name type="scientific">Smittium megazygosporum</name>
    <dbReference type="NCBI Taxonomy" id="133381"/>
    <lineage>
        <taxon>Eukaryota</taxon>
        <taxon>Fungi</taxon>
        <taxon>Fungi incertae sedis</taxon>
        <taxon>Zoopagomycota</taxon>
        <taxon>Kickxellomycotina</taxon>
        <taxon>Harpellomycetes</taxon>
        <taxon>Harpellales</taxon>
        <taxon>Legeriomycetaceae</taxon>
        <taxon>Smittium</taxon>
    </lineage>
</organism>
<dbReference type="FunFam" id="1.10.510.10:FF:000571">
    <property type="entry name" value="Maternal embryonic leucine zipper kinase"/>
    <property type="match status" value="1"/>
</dbReference>
<protein>
    <submittedName>
        <fullName evidence="8">Uncharacterized protein</fullName>
    </submittedName>
</protein>
<dbReference type="CDD" id="cd05117">
    <property type="entry name" value="STKc_CAMK"/>
    <property type="match status" value="1"/>
</dbReference>
<feature type="binding site" evidence="4">
    <location>
        <position position="188"/>
    </location>
    <ligand>
        <name>ATP</name>
        <dbReference type="ChEBI" id="CHEBI:30616"/>
    </ligand>
</feature>
<feature type="region of interest" description="Disordered" evidence="5">
    <location>
        <begin position="449"/>
        <end position="528"/>
    </location>
</feature>
<dbReference type="Gene3D" id="2.60.200.20">
    <property type="match status" value="1"/>
</dbReference>
<comment type="caution">
    <text evidence="8">The sequence shown here is derived from an EMBL/GenBank/DDBJ whole genome shotgun (WGS) entry which is preliminary data.</text>
</comment>